<evidence type="ECO:0000259" key="1">
    <source>
        <dbReference type="Pfam" id="PF03703"/>
    </source>
</evidence>
<proteinExistence type="predicted"/>
<gene>
    <name evidence="2" type="ORF">DHW61_00905</name>
</gene>
<dbReference type="AlphaFoldDB" id="A0A3D2X1F7"/>
<accession>A0A3D2X1F7</accession>
<feature type="domain" description="YdbS-like PH" evidence="1">
    <location>
        <begin position="21"/>
        <end position="95"/>
    </location>
</feature>
<dbReference type="Pfam" id="PF03703">
    <property type="entry name" value="bPH_2"/>
    <property type="match status" value="1"/>
</dbReference>
<reference evidence="2 3" key="1">
    <citation type="journal article" date="2018" name="Nat. Biotechnol.">
        <title>A standardized bacterial taxonomy based on genome phylogeny substantially revises the tree of life.</title>
        <authorList>
            <person name="Parks D.H."/>
            <person name="Chuvochina M."/>
            <person name="Waite D.W."/>
            <person name="Rinke C."/>
            <person name="Skarshewski A."/>
            <person name="Chaumeil P.A."/>
            <person name="Hugenholtz P."/>
        </authorList>
    </citation>
    <scope>NUCLEOTIDE SEQUENCE [LARGE SCALE GENOMIC DNA]</scope>
    <source>
        <strain evidence="2">UBA11728</strain>
    </source>
</reference>
<dbReference type="InterPro" id="IPR005182">
    <property type="entry name" value="YdbS-like_PH"/>
</dbReference>
<sequence>MEVVFKEKKRTKLFGLPLHFVTYRIGPDKINIQSGFLTLVEDDAYMYKVQDVRLTRSFMERVFRLGTVTCYTGDKTHLELKLVHIRKSSSIKDYLMEASEEARRKRRANHILDIDGQEIKDMDDDDMEDE</sequence>
<comment type="caution">
    <text evidence="2">The sequence shown here is derived from an EMBL/GenBank/DDBJ whole genome shotgun (WGS) entry which is preliminary data.</text>
</comment>
<protein>
    <recommendedName>
        <fullName evidence="1">YdbS-like PH domain-containing protein</fullName>
    </recommendedName>
</protein>
<dbReference type="EMBL" id="DPVV01000033">
    <property type="protein sequence ID" value="HCL00980.1"/>
    <property type="molecule type" value="Genomic_DNA"/>
</dbReference>
<organism evidence="2 3">
    <name type="scientific">Lachnoclostridium phytofermentans</name>
    <dbReference type="NCBI Taxonomy" id="66219"/>
    <lineage>
        <taxon>Bacteria</taxon>
        <taxon>Bacillati</taxon>
        <taxon>Bacillota</taxon>
        <taxon>Clostridia</taxon>
        <taxon>Lachnospirales</taxon>
        <taxon>Lachnospiraceae</taxon>
    </lineage>
</organism>
<name>A0A3D2X1F7_9FIRM</name>
<evidence type="ECO:0000313" key="3">
    <source>
        <dbReference type="Proteomes" id="UP000262969"/>
    </source>
</evidence>
<dbReference type="Proteomes" id="UP000262969">
    <property type="component" value="Unassembled WGS sequence"/>
</dbReference>
<evidence type="ECO:0000313" key="2">
    <source>
        <dbReference type="EMBL" id="HCL00980.1"/>
    </source>
</evidence>